<dbReference type="SUPFAM" id="SSF161234">
    <property type="entry name" value="E7 C-terminal domain-like"/>
    <property type="match status" value="1"/>
</dbReference>
<keyword evidence="2 18" id="KW-0244">Early protein</keyword>
<comment type="PTM">
    <text evidence="18">Highly phosphorylated.</text>
</comment>
<proteinExistence type="inferred from homology"/>
<keyword evidence="13 18" id="KW-0804">Transcription</keyword>
<evidence type="ECO:0000256" key="16">
    <source>
        <dbReference type="ARBA" id="ARBA00023280"/>
    </source>
</evidence>
<keyword evidence="16 18" id="KW-0899">Viral immunoevasion</keyword>
<dbReference type="GO" id="GO:0003700">
    <property type="term" value="F:DNA-binding transcription factor activity"/>
    <property type="evidence" value="ECO:0007669"/>
    <property type="project" value="UniProtKB-UniRule"/>
</dbReference>
<evidence type="ECO:0000256" key="18">
    <source>
        <dbReference type="HAMAP-Rule" id="MF_04004"/>
    </source>
</evidence>
<feature type="short sequence motif" description="LXCXE motif; interaction with host RB1 and TMEM173/STING" evidence="18">
    <location>
        <begin position="22"/>
        <end position="26"/>
    </location>
</feature>
<evidence type="ECO:0000256" key="8">
    <source>
        <dbReference type="ARBA" id="ARBA00022830"/>
    </source>
</evidence>
<evidence type="ECO:0000256" key="13">
    <source>
        <dbReference type="ARBA" id="ARBA00023163"/>
    </source>
</evidence>
<comment type="subcellular location">
    <subcellularLocation>
        <location evidence="18">Host cytoplasm</location>
    </subcellularLocation>
    <subcellularLocation>
        <location evidence="18">Host nucleus</location>
    </subcellularLocation>
    <text evidence="18">Predominantly found in the host nucleus.</text>
</comment>
<keyword evidence="11 18" id="KW-0238">DNA-binding</keyword>
<keyword evidence="9 18" id="KW-0862">Zinc</keyword>
<evidence type="ECO:0000256" key="5">
    <source>
        <dbReference type="ARBA" id="ARBA00022632"/>
    </source>
</evidence>
<evidence type="ECO:0000256" key="3">
    <source>
        <dbReference type="ARBA" id="ARBA00022562"/>
    </source>
</evidence>
<dbReference type="GO" id="GO:0052170">
    <property type="term" value="P:symbiont-mediated suppression of host innate immune response"/>
    <property type="evidence" value="ECO:0007669"/>
    <property type="project" value="UniProtKB-KW"/>
</dbReference>
<keyword evidence="8 18" id="KW-1114">Inhibition of host interferon signaling pathway by virus</keyword>
<evidence type="ECO:0000256" key="4">
    <source>
        <dbReference type="ARBA" id="ARBA00022581"/>
    </source>
</evidence>
<dbReference type="GO" id="GO:0008270">
    <property type="term" value="F:zinc ion binding"/>
    <property type="evidence" value="ECO:0007669"/>
    <property type="project" value="UniProtKB-KW"/>
</dbReference>
<evidence type="ECO:0000256" key="7">
    <source>
        <dbReference type="ARBA" id="ARBA00022771"/>
    </source>
</evidence>
<keyword evidence="4 18" id="KW-0945">Host-virus interaction</keyword>
<keyword evidence="3 18" id="KW-1048">Host nucleus</keyword>
<evidence type="ECO:0000256" key="10">
    <source>
        <dbReference type="ARBA" id="ARBA00023015"/>
    </source>
</evidence>
<reference evidence="20" key="1">
    <citation type="submission" date="2016-06" db="EMBL/GenBank/DDBJ databases">
        <title>E6 and E7 gene polymorphisms in Human Papillomavirus subtypes-58 and 33 identified in Southwest China.</title>
        <authorList>
            <person name="Chen Z."/>
            <person name="Jing Y."/>
        </authorList>
    </citation>
    <scope>NUCLEOTIDE SEQUENCE</scope>
    <source>
        <strain evidence="20">33HE-03</strain>
    </source>
</reference>
<dbReference type="Gene3D" id="3.30.160.330">
    <property type="match status" value="1"/>
</dbReference>
<dbReference type="GO" id="GO:0039645">
    <property type="term" value="P:symbiont-mediated perturbation of host cell cycle G1/S transition checkpoint"/>
    <property type="evidence" value="ECO:0007669"/>
    <property type="project" value="UniProtKB-UniRule"/>
</dbReference>
<evidence type="ECO:0000256" key="1">
    <source>
        <dbReference type="ARBA" id="ARBA00022504"/>
    </source>
</evidence>
<evidence type="ECO:0000256" key="17">
    <source>
        <dbReference type="ARBA" id="ARBA00023309"/>
    </source>
</evidence>
<keyword evidence="14 18" id="KW-1035">Host cytoplasm</keyword>
<evidence type="ECO:0000256" key="6">
    <source>
        <dbReference type="ARBA" id="ARBA00022723"/>
    </source>
</evidence>
<dbReference type="EMBL" id="KX354746">
    <property type="protein sequence ID" value="ANM72821.1"/>
    <property type="molecule type" value="Genomic_DNA"/>
</dbReference>
<keyword evidence="17 18" id="KW-1078">G1/S host cell cycle checkpoint dysregulation by virus</keyword>
<evidence type="ECO:0000256" key="19">
    <source>
        <dbReference type="PIRNR" id="PIRNR003407"/>
    </source>
</evidence>
<comment type="caution">
    <text evidence="18">Lacks conserved residue(s) required for the propagation of feature annotation.</text>
</comment>
<keyword evidence="10 18" id="KW-0805">Transcription regulation</keyword>
<keyword evidence="7 18" id="KW-0863">Zinc-finger</keyword>
<keyword evidence="12 18" id="KW-0010">Activator</keyword>
<evidence type="ECO:0000313" key="20">
    <source>
        <dbReference type="EMBL" id="ANM72821.1"/>
    </source>
</evidence>
<gene>
    <name evidence="18" type="primary">E7</name>
</gene>
<organismHost>
    <name type="scientific">Homo sapiens</name>
    <name type="common">Human</name>
    <dbReference type="NCBI Taxonomy" id="9606"/>
</organismHost>
<keyword evidence="5 18" id="KW-1090">Inhibition of host innate immune response by virus</keyword>
<sequence>MRGHKPTLKEYVLDLYPEPTDLYCYEQLTDSSDEDEGLDRPDGQVQPATADYYIVTCCHTCNTTVRLCVNSTASDLRTIQQLLMGTVNIVCPTCAQQ</sequence>
<keyword evidence="15" id="KW-0922">Interferon antiviral system evasion</keyword>
<evidence type="ECO:0000256" key="11">
    <source>
        <dbReference type="ARBA" id="ARBA00023125"/>
    </source>
</evidence>
<evidence type="ECO:0000256" key="15">
    <source>
        <dbReference type="ARBA" id="ARBA00023258"/>
    </source>
</evidence>
<evidence type="ECO:0000256" key="2">
    <source>
        <dbReference type="ARBA" id="ARBA00022518"/>
    </source>
</evidence>
<dbReference type="Pfam" id="PF00527">
    <property type="entry name" value="E7"/>
    <property type="match status" value="1"/>
</dbReference>
<comment type="subunit">
    <text evidence="18">Homodimer. Homooligomer. Interacts with host RB1; this interaction induces dissociation of RB1-E2F1 complex thereby disrupting RB1 activity. Interacts with host EP300; this interaction represses EP300 transcriptional activity. Interacts with protein E2; this interaction inhibits E7 oncogenic activity. Interacts with host TMEM173/STING; this interaction impairs the ability of TMEM173/STING to sense cytosolic DNA and promote the production of type I interferon (IFN-alpha and IFN-beta).</text>
</comment>
<dbReference type="GO" id="GO:0019904">
    <property type="term" value="F:protein domain specific binding"/>
    <property type="evidence" value="ECO:0007669"/>
    <property type="project" value="UniProtKB-UniRule"/>
</dbReference>
<feature type="zinc finger region" evidence="18">
    <location>
        <begin position="58"/>
        <end position="94"/>
    </location>
</feature>
<dbReference type="PIRSF" id="PIRSF003407">
    <property type="entry name" value="Papvi_E7"/>
    <property type="match status" value="1"/>
</dbReference>
<comment type="function">
    <text evidence="19">E7 protein has both transforming and trans-activating activities.</text>
</comment>
<organism evidence="20">
    <name type="scientific">Human papillomavirus 33</name>
    <dbReference type="NCBI Taxonomy" id="10586"/>
    <lineage>
        <taxon>Viruses</taxon>
        <taxon>Monodnaviria</taxon>
        <taxon>Shotokuvirae</taxon>
        <taxon>Cossaviricota</taxon>
        <taxon>Papovaviricetes</taxon>
        <taxon>Zurhausenvirales</taxon>
        <taxon>Papillomaviridae</taxon>
        <taxon>Firstpapillomavirinae</taxon>
        <taxon>Alphapapillomavirus</taxon>
        <taxon>Alphapapillomavirus 9</taxon>
    </lineage>
</organism>
<evidence type="ECO:0000256" key="9">
    <source>
        <dbReference type="ARBA" id="ARBA00022833"/>
    </source>
</evidence>
<dbReference type="HAMAP" id="MF_04004">
    <property type="entry name" value="PPV_E7"/>
    <property type="match status" value="1"/>
</dbReference>
<evidence type="ECO:0000256" key="14">
    <source>
        <dbReference type="ARBA" id="ARBA00023200"/>
    </source>
</evidence>
<dbReference type="GO" id="GO:0030430">
    <property type="term" value="C:host cell cytoplasm"/>
    <property type="evidence" value="ECO:0007669"/>
    <property type="project" value="UniProtKB-SubCell"/>
</dbReference>
<dbReference type="GO" id="GO:0006351">
    <property type="term" value="P:DNA-templated transcription"/>
    <property type="evidence" value="ECO:0007669"/>
    <property type="project" value="UniProtKB-UniRule"/>
</dbReference>
<keyword evidence="6 18" id="KW-0479">Metal-binding</keyword>
<name>A0A192YEL2_HPV33</name>
<comment type="domain">
    <text evidence="18">The E7 terminal domain is an intrinsically disordered domain, whose flexibility and conformational transitions confer target adaptability to the oncoprotein. It allows adaptation to a variety of protein targets and exposes the PEST degradation sequence that regulates its turnover in the cell.</text>
</comment>
<dbReference type="GO" id="GO:0039502">
    <property type="term" value="P:symbiont-mediated suppression of host type I interferon-mediated signaling pathway"/>
    <property type="evidence" value="ECO:0007669"/>
    <property type="project" value="UniProtKB-UniRule"/>
</dbReference>
<dbReference type="InterPro" id="IPR000148">
    <property type="entry name" value="Papilloma_E7"/>
</dbReference>
<keyword evidence="1 18" id="KW-1121">Modulation of host cell cycle by virus</keyword>
<feature type="short sequence motif" description="Nuclear export signal" evidence="18">
    <location>
        <begin position="76"/>
        <end position="84"/>
    </location>
</feature>
<accession>A0A192YEL2</accession>
<protein>
    <recommendedName>
        <fullName evidence="18 19">Protein E7</fullName>
    </recommendedName>
</protein>
<comment type="function">
    <text evidence="18">Plays a role in viral genome replication by driving entry of quiescent cells into the cell cycle. Stimulation of progression from G1 to S phase allows the virus to efficiently use the cellular DNA replicating machinery to achieve viral genome replication. E7 protein has both transforming and trans-activating activities. Induces the disassembly of the E2F1 transcription factor from RB1, with subsequent transcriptional activation of E2F1-regulated S-phase genes. Interferes with host histone deacetylation mediated by HDAC1 and HDAC2, leading to transcription activation. Plays also a role in the inhibition of both antiviral and antiproliferative functions of host interferon alpha. Interaction with host TMEM173/STING impairs the ability of TMEM173/STING to sense cytosolic DNA and promote the production of type I interferon (IFN-alpha and IFN-beta).</text>
</comment>
<evidence type="ECO:0000256" key="12">
    <source>
        <dbReference type="ARBA" id="ARBA00023159"/>
    </source>
</evidence>
<comment type="similarity">
    <text evidence="18 19">Belongs to the papillomaviridae E7 protein family.</text>
</comment>
<dbReference type="GO" id="GO:0003677">
    <property type="term" value="F:DNA binding"/>
    <property type="evidence" value="ECO:0007669"/>
    <property type="project" value="UniProtKB-UniRule"/>
</dbReference>
<dbReference type="GO" id="GO:0042025">
    <property type="term" value="C:host cell nucleus"/>
    <property type="evidence" value="ECO:0007669"/>
    <property type="project" value="UniProtKB-SubCell"/>
</dbReference>